<evidence type="ECO:0000313" key="2">
    <source>
        <dbReference type="EMBL" id="UFP94164.1"/>
    </source>
</evidence>
<feature type="chain" id="PRO_5047547491" evidence="1">
    <location>
        <begin position="24"/>
        <end position="330"/>
    </location>
</feature>
<evidence type="ECO:0000256" key="1">
    <source>
        <dbReference type="SAM" id="SignalP"/>
    </source>
</evidence>
<keyword evidence="1" id="KW-0732">Signal</keyword>
<accession>A0ABY3PKQ4</accession>
<dbReference type="EMBL" id="CP063845">
    <property type="protein sequence ID" value="UFP94164.1"/>
    <property type="molecule type" value="Genomic_DNA"/>
</dbReference>
<evidence type="ECO:0000313" key="3">
    <source>
        <dbReference type="Proteomes" id="UP001054846"/>
    </source>
</evidence>
<sequence>MHQTVVRRLLSLLAITALLIACAAETEAPKPTATASAPATESMAMGGGRKVNINTAILSELDKFEGLLAIPALSNRIQAARPYASPEELVSKNVLTQEQFDRIKDQVTVEEIVLTGRERDIDYLTKLGLMRGHLIVARELIERKQPEHALPHFGHPVEEIYLDIEEQLAERQVPEFKSALLKLQDLVKFKPDSPEIAPGLTAVFAAIDKAEQAIPAAERSQPATVLGVIDGLLEAASAEYSAAVNNGKIAARIEYEDSRGFVLYAGELYSTIAARLDQSDPKSAEAIVVGLRKLAGAWPSIEAPNPPTMSVEEVAASVKSVEQAAQKLAA</sequence>
<dbReference type="Pfam" id="PF12836">
    <property type="entry name" value="HHH_3"/>
    <property type="match status" value="1"/>
</dbReference>
<organism evidence="2 3">
    <name type="scientific">Gloeobacter morelensis MG652769</name>
    <dbReference type="NCBI Taxonomy" id="2781736"/>
    <lineage>
        <taxon>Bacteria</taxon>
        <taxon>Bacillati</taxon>
        <taxon>Cyanobacteriota</taxon>
        <taxon>Cyanophyceae</taxon>
        <taxon>Gloeobacterales</taxon>
        <taxon>Gloeobacteraceae</taxon>
        <taxon>Gloeobacter</taxon>
        <taxon>Gloeobacter morelensis</taxon>
    </lineage>
</organism>
<protein>
    <submittedName>
        <fullName evidence="2">Helix-hairpin-helix domain-containing protein</fullName>
    </submittedName>
</protein>
<gene>
    <name evidence="2" type="ORF">ISF26_20770</name>
</gene>
<feature type="signal peptide" evidence="1">
    <location>
        <begin position="1"/>
        <end position="23"/>
    </location>
</feature>
<reference evidence="2 3" key="1">
    <citation type="journal article" date="2021" name="Genome Biol. Evol.">
        <title>Complete Genome Sequencing of a Novel Gloeobacter Species from a Waterfall Cave in Mexico.</title>
        <authorList>
            <person name="Saw J.H."/>
            <person name="Cardona T."/>
            <person name="Montejano G."/>
        </authorList>
    </citation>
    <scope>NUCLEOTIDE SEQUENCE [LARGE SCALE GENOMIC DNA]</scope>
    <source>
        <strain evidence="2">MG652769</strain>
    </source>
</reference>
<dbReference type="Gene3D" id="1.10.150.320">
    <property type="entry name" value="Photosystem II 12 kDa extrinsic protein"/>
    <property type="match status" value="1"/>
</dbReference>
<keyword evidence="3" id="KW-1185">Reference proteome</keyword>
<dbReference type="SUPFAM" id="SSF81585">
    <property type="entry name" value="PsbU/PolX domain-like"/>
    <property type="match status" value="1"/>
</dbReference>
<dbReference type="Proteomes" id="UP001054846">
    <property type="component" value="Chromosome"/>
</dbReference>
<name>A0ABY3PKQ4_9CYAN</name>
<dbReference type="RefSeq" id="WP_230841220.1">
    <property type="nucleotide sequence ID" value="NZ_CP063845.1"/>
</dbReference>
<proteinExistence type="predicted"/>
<dbReference type="PROSITE" id="PS51257">
    <property type="entry name" value="PROKAR_LIPOPROTEIN"/>
    <property type="match status" value="1"/>
</dbReference>